<dbReference type="CDD" id="cd03020">
    <property type="entry name" value="DsbA_DsbC_DsbG"/>
    <property type="match status" value="1"/>
</dbReference>
<dbReference type="PANTHER" id="PTHR35272">
    <property type="entry name" value="THIOL:DISULFIDE INTERCHANGE PROTEIN DSBC-RELATED"/>
    <property type="match status" value="1"/>
</dbReference>
<reference evidence="3 4" key="1">
    <citation type="journal article" date="2020" name="Curr. Microbiol.">
        <title>Tepidiphilus baoligensis sp. nov., a Novel Bacterium of the Family Hydrogenophilaceae Isolated from an Oil Reservoir.</title>
        <authorList>
            <person name="Zhang X."/>
            <person name="Wang G."/>
            <person name="Ma X."/>
            <person name="Yu J."/>
            <person name="You J."/>
            <person name="Xue Y."/>
            <person name="Ma Y."/>
        </authorList>
    </citation>
    <scope>NUCLEOTIDE SEQUENCE [LARGE SCALE GENOMIC DNA]</scope>
    <source>
        <strain evidence="3 4">B18-69</strain>
    </source>
</reference>
<comment type="function">
    <text evidence="1">Required for disulfide bond formation in some periplasmic proteins. Acts by transferring its disulfide bond to other proteins and is reduced in the process.</text>
</comment>
<comment type="subcellular location">
    <subcellularLocation>
        <location evidence="1">Periplasm</location>
    </subcellularLocation>
</comment>
<comment type="similarity">
    <text evidence="1">Belongs to the thioredoxin family. DsbC subfamily.</text>
</comment>
<evidence type="ECO:0000313" key="3">
    <source>
        <dbReference type="EMBL" id="NMH15705.1"/>
    </source>
</evidence>
<dbReference type="Proteomes" id="UP000669605">
    <property type="component" value="Unassembled WGS sequence"/>
</dbReference>
<dbReference type="SUPFAM" id="SSF52833">
    <property type="entry name" value="Thioredoxin-like"/>
    <property type="match status" value="1"/>
</dbReference>
<gene>
    <name evidence="3" type="ORF">GV368_00985</name>
</gene>
<protein>
    <recommendedName>
        <fullName evidence="1">Thiol:disulfide interchange protein</fullName>
    </recommendedName>
</protein>
<keyword evidence="1" id="KW-0732">Signal</keyword>
<organism evidence="3 4">
    <name type="scientific">Tepidiphilus baoligensis</name>
    <dbReference type="NCBI Taxonomy" id="2698687"/>
    <lineage>
        <taxon>Bacteria</taxon>
        <taxon>Pseudomonadati</taxon>
        <taxon>Pseudomonadota</taxon>
        <taxon>Hydrogenophilia</taxon>
        <taxon>Hydrogenophilales</taxon>
        <taxon>Hydrogenophilaceae</taxon>
        <taxon>Tepidiphilus</taxon>
    </lineage>
</organism>
<dbReference type="InterPro" id="IPR033954">
    <property type="entry name" value="DiS-bond_Isoase_DsbC/G"/>
</dbReference>
<dbReference type="InterPro" id="IPR051470">
    <property type="entry name" value="Thiol:disulfide_interchange"/>
</dbReference>
<dbReference type="PANTHER" id="PTHR35272:SF3">
    <property type="entry name" value="THIOL:DISULFIDE INTERCHANGE PROTEIN DSBC"/>
    <property type="match status" value="1"/>
</dbReference>
<keyword evidence="1" id="KW-0574">Periplasm</keyword>
<dbReference type="InterPro" id="IPR036249">
    <property type="entry name" value="Thioredoxin-like_sf"/>
</dbReference>
<evidence type="ECO:0000256" key="1">
    <source>
        <dbReference type="RuleBase" id="RU364038"/>
    </source>
</evidence>
<dbReference type="EMBL" id="JAAAUB010000001">
    <property type="protein sequence ID" value="NMH15705.1"/>
    <property type="molecule type" value="Genomic_DNA"/>
</dbReference>
<feature type="domain" description="Thioredoxin-like fold" evidence="2">
    <location>
        <begin position="67"/>
        <end position="186"/>
    </location>
</feature>
<dbReference type="RefSeq" id="WP_169114699.1">
    <property type="nucleotide sequence ID" value="NZ_JAAAUB010000001.1"/>
</dbReference>
<accession>A0ABX1QK47</accession>
<keyword evidence="4" id="KW-1185">Reference proteome</keyword>
<dbReference type="Pfam" id="PF13098">
    <property type="entry name" value="Thioredoxin_2"/>
    <property type="match status" value="1"/>
</dbReference>
<sequence length="196" mass="21633">MHQPSRKIALPLVLAWVLALVLTGWIEAHAGDETWSDLDEGGRDGMDVGRVDVARLPFDRAIALVYGTGSRTIVSFADPNCGYCKESMRELDALGDVTVYLFLYPILGEDSREKSERIWCAPDRAQAWRAWMLEGRLPAPAACDASAIEENLRLGRELRISWVPTIILPSGKRISGLIRADDLGDLLTGEASGLRR</sequence>
<proteinExistence type="inferred from homology"/>
<dbReference type="InterPro" id="IPR012336">
    <property type="entry name" value="Thioredoxin-like_fold"/>
</dbReference>
<keyword evidence="1" id="KW-0676">Redox-active center</keyword>
<dbReference type="Gene3D" id="3.40.30.10">
    <property type="entry name" value="Glutaredoxin"/>
    <property type="match status" value="1"/>
</dbReference>
<name>A0ABX1QK47_9PROT</name>
<comment type="caution">
    <text evidence="3">The sequence shown here is derived from an EMBL/GenBank/DDBJ whole genome shotgun (WGS) entry which is preliminary data.</text>
</comment>
<evidence type="ECO:0000313" key="4">
    <source>
        <dbReference type="Proteomes" id="UP000669605"/>
    </source>
</evidence>
<evidence type="ECO:0000259" key="2">
    <source>
        <dbReference type="Pfam" id="PF13098"/>
    </source>
</evidence>